<dbReference type="InterPro" id="IPR036864">
    <property type="entry name" value="Zn2-C6_fun-type_DNA-bd_sf"/>
</dbReference>
<dbReference type="GO" id="GO:0000981">
    <property type="term" value="F:DNA-binding transcription factor activity, RNA polymerase II-specific"/>
    <property type="evidence" value="ECO:0007669"/>
    <property type="project" value="InterPro"/>
</dbReference>
<keyword evidence="2" id="KW-0479">Metal-binding</keyword>
<dbReference type="GO" id="GO:0000976">
    <property type="term" value="F:transcription cis-regulatory region binding"/>
    <property type="evidence" value="ECO:0007669"/>
    <property type="project" value="TreeGrafter"/>
</dbReference>
<keyword evidence="6" id="KW-0804">Transcription</keyword>
<dbReference type="AlphaFoldDB" id="A0A8H3NXY6"/>
<keyword evidence="4" id="KW-0805">Transcription regulation</keyword>
<dbReference type="GO" id="GO:0005634">
    <property type="term" value="C:nucleus"/>
    <property type="evidence" value="ECO:0007669"/>
    <property type="project" value="UniProtKB-SubCell"/>
</dbReference>
<dbReference type="GO" id="GO:0006351">
    <property type="term" value="P:DNA-templated transcription"/>
    <property type="evidence" value="ECO:0007669"/>
    <property type="project" value="InterPro"/>
</dbReference>
<dbReference type="CDD" id="cd12148">
    <property type="entry name" value="fungal_TF_MHR"/>
    <property type="match status" value="1"/>
</dbReference>
<dbReference type="EMBL" id="BLKC01000033">
    <property type="protein sequence ID" value="GFF38097.1"/>
    <property type="molecule type" value="Genomic_DNA"/>
</dbReference>
<organism evidence="10 11">
    <name type="scientific">Aspergillus udagawae</name>
    <dbReference type="NCBI Taxonomy" id="91492"/>
    <lineage>
        <taxon>Eukaryota</taxon>
        <taxon>Fungi</taxon>
        <taxon>Dikarya</taxon>
        <taxon>Ascomycota</taxon>
        <taxon>Pezizomycotina</taxon>
        <taxon>Eurotiomycetes</taxon>
        <taxon>Eurotiomycetidae</taxon>
        <taxon>Eurotiales</taxon>
        <taxon>Aspergillaceae</taxon>
        <taxon>Aspergillus</taxon>
        <taxon>Aspergillus subgen. Fumigati</taxon>
    </lineage>
</organism>
<dbReference type="PANTHER" id="PTHR31845:SF32">
    <property type="entry name" value="MISCELLANEOUS ZN(II)2CYS6 TRANSCRIPTION FACTOR (EUROFUNG)-RELATED"/>
    <property type="match status" value="1"/>
</dbReference>
<evidence type="ECO:0000313" key="11">
    <source>
        <dbReference type="Proteomes" id="UP000465221"/>
    </source>
</evidence>
<keyword evidence="5" id="KW-0238">DNA-binding</keyword>
<dbReference type="PROSITE" id="PS00463">
    <property type="entry name" value="ZN2_CY6_FUNGAL_1"/>
    <property type="match status" value="1"/>
</dbReference>
<feature type="region of interest" description="Disordered" evidence="8">
    <location>
        <begin position="88"/>
        <end position="140"/>
    </location>
</feature>
<dbReference type="Pfam" id="PF04082">
    <property type="entry name" value="Fungal_trans"/>
    <property type="match status" value="1"/>
</dbReference>
<dbReference type="InterPro" id="IPR001138">
    <property type="entry name" value="Zn2Cys6_DnaBD"/>
</dbReference>
<accession>A0A8H3NXY6</accession>
<comment type="caution">
    <text evidence="10">The sequence shown here is derived from an EMBL/GenBank/DDBJ whole genome shotgun (WGS) entry which is preliminary data.</text>
</comment>
<dbReference type="Proteomes" id="UP000465221">
    <property type="component" value="Unassembled WGS sequence"/>
</dbReference>
<keyword evidence="3" id="KW-0862">Zinc</keyword>
<evidence type="ECO:0000256" key="8">
    <source>
        <dbReference type="SAM" id="MobiDB-lite"/>
    </source>
</evidence>
<proteinExistence type="predicted"/>
<dbReference type="CDD" id="cd00067">
    <property type="entry name" value="GAL4"/>
    <property type="match status" value="1"/>
</dbReference>
<feature type="domain" description="Zn(2)-C6 fungal-type" evidence="9">
    <location>
        <begin position="15"/>
        <end position="45"/>
    </location>
</feature>
<dbReference type="GO" id="GO:0008270">
    <property type="term" value="F:zinc ion binding"/>
    <property type="evidence" value="ECO:0007669"/>
    <property type="project" value="InterPro"/>
</dbReference>
<evidence type="ECO:0000256" key="3">
    <source>
        <dbReference type="ARBA" id="ARBA00022833"/>
    </source>
</evidence>
<evidence type="ECO:0000256" key="6">
    <source>
        <dbReference type="ARBA" id="ARBA00023163"/>
    </source>
</evidence>
<dbReference type="Gene3D" id="4.10.240.10">
    <property type="entry name" value="Zn(2)-C6 fungal-type DNA-binding domain"/>
    <property type="match status" value="1"/>
</dbReference>
<dbReference type="SUPFAM" id="SSF57701">
    <property type="entry name" value="Zn2/Cys6 DNA-binding domain"/>
    <property type="match status" value="1"/>
</dbReference>
<evidence type="ECO:0000256" key="1">
    <source>
        <dbReference type="ARBA" id="ARBA00004123"/>
    </source>
</evidence>
<evidence type="ECO:0000313" key="10">
    <source>
        <dbReference type="EMBL" id="GFF38097.1"/>
    </source>
</evidence>
<dbReference type="InterPro" id="IPR007219">
    <property type="entry name" value="XnlR_reg_dom"/>
</dbReference>
<evidence type="ECO:0000259" key="9">
    <source>
        <dbReference type="PROSITE" id="PS00463"/>
    </source>
</evidence>
<evidence type="ECO:0000256" key="2">
    <source>
        <dbReference type="ARBA" id="ARBA00022723"/>
    </source>
</evidence>
<protein>
    <recommendedName>
        <fullName evidence="9">Zn(2)-C6 fungal-type domain-containing protein</fullName>
    </recommendedName>
</protein>
<sequence>MDDSASYVPAPYGRACVNCARAKCKCIVPEAGGTCARCHRLNKECRPSARVRRTRRNTSIVSKTVQLEQKLDGILSLLKDNRSKMMSECPSPAILDQDRVSSARPDAMPPLLTPEGSTSDSPGRSVTTSAGRAEDYSSDTTGSLAEEALNSFRNGPLQYLPFVHIPDSVSAAELKTESPFLWYCICAVQCKHTARQTALSVGIRERAAQALLVDCRKNLDILQGLLVYLGWITFHCQPQKYSLCTYIQLAISVIFDLGLHKSPPDESHPADCDWNGPTHHLTFPASKTRSMNERRAVLSCFLLSSSISQFLCKPDPMRWTAHMKECLEVLTERKETPNDAVLVQLVRIQLVVDKLIRRSWDESGTTAEGSDSPRLPTSFFIRTMQQQLQSIRSRIPPELADNKVVLFHLYQAEMAVYETAMSRSAIQVEDVDVTRISHLYACLSATKNWLDLLLTISPEEYVSLPVTIIFQVSHCLSTLFYLSTFDYPGWDREAVTRTADLQTISQQVIDRLDSVAEAAGIQNQGTEGDSWSKAARILPKLQASWASKLPNAVVPAVNAGGQSSAPSSIDEGFLEAYVNWPDVWLMESLMLGSQNGV</sequence>
<evidence type="ECO:0000256" key="4">
    <source>
        <dbReference type="ARBA" id="ARBA00023015"/>
    </source>
</evidence>
<evidence type="ECO:0000256" key="5">
    <source>
        <dbReference type="ARBA" id="ARBA00023125"/>
    </source>
</evidence>
<keyword evidence="7" id="KW-0539">Nucleus</keyword>
<name>A0A8H3NXY6_9EURO</name>
<gene>
    <name evidence="10" type="ORF">IFM46972_05438</name>
</gene>
<comment type="subcellular location">
    <subcellularLocation>
        <location evidence="1">Nucleus</location>
    </subcellularLocation>
</comment>
<dbReference type="InterPro" id="IPR051089">
    <property type="entry name" value="prtT"/>
</dbReference>
<evidence type="ECO:0000256" key="7">
    <source>
        <dbReference type="ARBA" id="ARBA00023242"/>
    </source>
</evidence>
<feature type="compositionally biased region" description="Polar residues" evidence="8">
    <location>
        <begin position="115"/>
        <end position="130"/>
    </location>
</feature>
<reference evidence="10 11" key="1">
    <citation type="submission" date="2020-01" db="EMBL/GenBank/DDBJ databases">
        <title>Draft genome sequence of Aspergillus udagawae IFM 46972.</title>
        <authorList>
            <person name="Takahashi H."/>
            <person name="Yaguchi T."/>
        </authorList>
    </citation>
    <scope>NUCLEOTIDE SEQUENCE [LARGE SCALE GENOMIC DNA]</scope>
    <source>
        <strain evidence="10 11">IFM 46972</strain>
    </source>
</reference>
<dbReference type="PANTHER" id="PTHR31845">
    <property type="entry name" value="FINGER DOMAIN PROTEIN, PUTATIVE-RELATED"/>
    <property type="match status" value="1"/>
</dbReference>